<proteinExistence type="predicted"/>
<evidence type="ECO:0000256" key="1">
    <source>
        <dbReference type="ARBA" id="ARBA00022729"/>
    </source>
</evidence>
<evidence type="ECO:0000313" key="4">
    <source>
        <dbReference type="Proteomes" id="UP000076923"/>
    </source>
</evidence>
<comment type="caution">
    <text evidence="3">The sequence shown here is derived from an EMBL/GenBank/DDBJ whole genome shotgun (WGS) entry which is preliminary data.</text>
</comment>
<sequence>MKHLFRFIFFSISIVILSNCARTGNPEGGPKDEDAPLFVTSTPPYKSIHFDKEEIRLNFNEFIKLKDLNKQLIVSPPLKTPLLVTPQSTASKFLNIQILDTLTENTTYIINFGNAIEDNNEGNKLESFKYVFSTGKYIDSLSTSGKIKDAYLDESQKNINILLYKIDSSFTDSIVFKKKPNYVTNSLDTSLFNLTNLKEGKYLMIALKEAASDYLFNPREDKIGFFADTITLPRDSIIKKPIVLFKETQPYSFKRGKEITRGKIEFGYEGEIKDLKVQIISDTPNDFKSISKLEIGKDTLNYWYKPFEADSLNFIVTNDTFIDTVTVNLRKKKMDSLILNSSVSGTLHLRDTFFIKGNNPLVKIDTSKITLIDKDTLSVPFVSIISDLENKIAFVFDIEPKQKYTFKMMPDAISDIFEQKNDTLNFKFTTKEIEDYGRITMDIVNETSTHLIIELLEGKNKDKLVERRFITGSEQIRYNLLEPKTYFIRAIIDENKNNKWDTGNYLLKQQPENIIYFSEELKLRANYYLDGNIFTVKKPE</sequence>
<evidence type="ECO:0000313" key="3">
    <source>
        <dbReference type="EMBL" id="OAD46782.1"/>
    </source>
</evidence>
<name>A0A176TFZ6_9FLAO</name>
<dbReference type="AlphaFoldDB" id="A0A176TFZ6"/>
<protein>
    <recommendedName>
        <fullName evidence="2">SbsA Ig-like domain-containing protein</fullName>
    </recommendedName>
</protein>
<keyword evidence="4" id="KW-1185">Reference proteome</keyword>
<evidence type="ECO:0000259" key="2">
    <source>
        <dbReference type="Pfam" id="PF13205"/>
    </source>
</evidence>
<dbReference type="InterPro" id="IPR032812">
    <property type="entry name" value="SbsA_Ig"/>
</dbReference>
<dbReference type="EMBL" id="LVWE01000001">
    <property type="protein sequence ID" value="OAD46782.1"/>
    <property type="molecule type" value="Genomic_DNA"/>
</dbReference>
<accession>A0A176TFZ6</accession>
<keyword evidence="1" id="KW-0732">Signal</keyword>
<feature type="domain" description="SbsA Ig-like" evidence="2">
    <location>
        <begin position="32"/>
        <end position="134"/>
    </location>
</feature>
<dbReference type="Proteomes" id="UP000076923">
    <property type="component" value="Unassembled WGS sequence"/>
</dbReference>
<dbReference type="OrthoDB" id="9809989at2"/>
<dbReference type="RefSeq" id="WP_068447052.1">
    <property type="nucleotide sequence ID" value="NZ_CP150660.1"/>
</dbReference>
<organism evidence="3 4">
    <name type="scientific">Polaribacter atrinae</name>
    <dbReference type="NCBI Taxonomy" id="1333662"/>
    <lineage>
        <taxon>Bacteria</taxon>
        <taxon>Pseudomonadati</taxon>
        <taxon>Bacteroidota</taxon>
        <taxon>Flavobacteriia</taxon>
        <taxon>Flavobacteriales</taxon>
        <taxon>Flavobacteriaceae</taxon>
    </lineage>
</organism>
<reference evidence="3 4" key="1">
    <citation type="submission" date="2016-02" db="EMBL/GenBank/DDBJ databases">
        <title>Draft genome sequence of Polaribacter atrinae KACC17473.</title>
        <authorList>
            <person name="Shin S.-K."/>
            <person name="Yi H."/>
        </authorList>
    </citation>
    <scope>NUCLEOTIDE SEQUENCE [LARGE SCALE GENOMIC DNA]</scope>
    <source>
        <strain evidence="3 4">KACC 17473</strain>
    </source>
</reference>
<dbReference type="STRING" id="1333662.LPB303_00570"/>
<gene>
    <name evidence="3" type="ORF">LPB303_00570</name>
</gene>
<dbReference type="Pfam" id="PF13205">
    <property type="entry name" value="Big_5"/>
    <property type="match status" value="1"/>
</dbReference>